<dbReference type="Pfam" id="PF06114">
    <property type="entry name" value="Peptidase_M78"/>
    <property type="match status" value="1"/>
</dbReference>
<gene>
    <name evidence="2" type="ordered locus">LKI_09495</name>
</gene>
<name>D5T4G7_LEUKI</name>
<dbReference type="KEGG" id="lki:LKI_09495"/>
<dbReference type="eggNOG" id="ENOG5032QFZ">
    <property type="taxonomic scope" value="Bacteria"/>
</dbReference>
<dbReference type="InterPro" id="IPR010359">
    <property type="entry name" value="IrrE_HExxH"/>
</dbReference>
<dbReference type="Proteomes" id="UP000002362">
    <property type="component" value="Chromosome"/>
</dbReference>
<reference evidence="2 3" key="1">
    <citation type="journal article" date="2010" name="J. Bacteriol.">
        <title>Complete genome sequence analysis of Leuconostoc kimchii IMSNU 11154.</title>
        <authorList>
            <person name="Oh H.M."/>
            <person name="Cho Y.J."/>
            <person name="Kim B.K."/>
            <person name="Roe J.H."/>
            <person name="Kang S.O."/>
            <person name="Nahm B.H."/>
            <person name="Jeong G."/>
            <person name="Han H.U."/>
            <person name="Chun J."/>
        </authorList>
    </citation>
    <scope>NUCLEOTIDE SEQUENCE [LARGE SCALE GENOMIC DNA]</scope>
    <source>
        <strain evidence="3">IMSNU 11154 / KCTC 2386 / IH25</strain>
    </source>
</reference>
<evidence type="ECO:0000313" key="2">
    <source>
        <dbReference type="EMBL" id="ADG41438.1"/>
    </source>
</evidence>
<dbReference type="STRING" id="762051.LKI_09495"/>
<dbReference type="EMBL" id="CP001758">
    <property type="protein sequence ID" value="ADG41438.1"/>
    <property type="molecule type" value="Genomic_DNA"/>
</dbReference>
<sequence length="92" mass="11034">MTEIEIYIDKFRDYIFYGIEVEHKLYYGEVNKVSGKVFIYINTLQPEWRQINTIVHEAGHAEFNMYGDSKRWSMSTMLAEKQAEYVTKHFVI</sequence>
<evidence type="ECO:0000313" key="3">
    <source>
        <dbReference type="Proteomes" id="UP000002362"/>
    </source>
</evidence>
<proteinExistence type="predicted"/>
<dbReference type="RefSeq" id="WP_013104024.1">
    <property type="nucleotide sequence ID" value="NC_014136.1"/>
</dbReference>
<dbReference type="PATRIC" id="fig|762051.18.peg.1910"/>
<organism evidence="2 3">
    <name type="scientific">Leuconostoc kimchii (strain IMSNU 11154 / KCTC 2386 / IH25)</name>
    <dbReference type="NCBI Taxonomy" id="762051"/>
    <lineage>
        <taxon>Bacteria</taxon>
        <taxon>Bacillati</taxon>
        <taxon>Bacillota</taxon>
        <taxon>Bacilli</taxon>
        <taxon>Lactobacillales</taxon>
        <taxon>Lactobacillaceae</taxon>
        <taxon>Leuconostoc</taxon>
    </lineage>
</organism>
<dbReference type="HOGENOM" id="CLU_2409703_0_0_9"/>
<dbReference type="AlphaFoldDB" id="D5T4G7"/>
<evidence type="ECO:0000259" key="1">
    <source>
        <dbReference type="Pfam" id="PF06114"/>
    </source>
</evidence>
<protein>
    <recommendedName>
        <fullName evidence="1">IrrE N-terminal-like domain-containing protein</fullName>
    </recommendedName>
</protein>
<accession>D5T4G7</accession>
<dbReference type="OrthoDB" id="2141871at2"/>
<feature type="domain" description="IrrE N-terminal-like" evidence="1">
    <location>
        <begin position="36"/>
        <end position="90"/>
    </location>
</feature>